<reference evidence="2 3" key="1">
    <citation type="submission" date="2019-08" db="EMBL/GenBank/DDBJ databases">
        <title>Deep-cultivation of Planctomycetes and their phenomic and genomic characterization uncovers novel biology.</title>
        <authorList>
            <person name="Wiegand S."/>
            <person name="Jogler M."/>
            <person name="Boedeker C."/>
            <person name="Pinto D."/>
            <person name="Vollmers J."/>
            <person name="Rivas-Marin E."/>
            <person name="Kohn T."/>
            <person name="Peeters S.H."/>
            <person name="Heuer A."/>
            <person name="Rast P."/>
            <person name="Oberbeckmann S."/>
            <person name="Bunk B."/>
            <person name="Jeske O."/>
            <person name="Meyerdierks A."/>
            <person name="Storesund J.E."/>
            <person name="Kallscheuer N."/>
            <person name="Luecker S."/>
            <person name="Lage O.M."/>
            <person name="Pohl T."/>
            <person name="Merkel B.J."/>
            <person name="Hornburger P."/>
            <person name="Mueller R.-W."/>
            <person name="Bruemmer F."/>
            <person name="Labrenz M."/>
            <person name="Spormann A.M."/>
            <person name="Op den Camp H."/>
            <person name="Overmann J."/>
            <person name="Amann R."/>
            <person name="Jetten M.S.M."/>
            <person name="Mascher T."/>
            <person name="Medema M.H."/>
            <person name="Devos D.P."/>
            <person name="Kaster A.-K."/>
            <person name="Ovreas L."/>
            <person name="Rohde M."/>
            <person name="Galperin M.Y."/>
            <person name="Jogler C."/>
        </authorList>
    </citation>
    <scope>NUCLEOTIDE SEQUENCE [LARGE SCALE GENOMIC DNA]</scope>
    <source>
        <strain evidence="2 3">Pr1d</strain>
    </source>
</reference>
<proteinExistence type="predicted"/>
<dbReference type="AlphaFoldDB" id="A0A5B9QFN3"/>
<sequence>MHRWQISPVVCVFLWSAGLDVQGQQAVVSDLGGIEAVDFQLSPSRDLEADVSQGLVDLPTLSRPAKRKVGAPSGERSPFSSQAYWLPTQNLASQPGNWSQAGTEIKLAAPLSLAEGNVWLATGGVQYTSINTLAVLPDSLIAMPGELWQIQTGVMNFREWDNGWSSGTILTVGSDSDQPFAALRDMTATVVTFVEIPRGDRDAWNLSVFYSPTSQLPYPLPGVAYVWRPSDQFTANLGVPFSLHYRPTETFTLTASYFPLTNVDVLAKWQLNEDWSLYGGYQVVNETYWLDERLDENQRLYLFDQRVTLGLQRKLFAGLSLDLSGGYVFDRQVFQSDSFSDNRRDEIDIDPGFLGLVQLSWAL</sequence>
<dbReference type="OrthoDB" id="212671at2"/>
<dbReference type="KEGG" id="bgok:Pr1d_51760"/>
<evidence type="ECO:0000313" key="3">
    <source>
        <dbReference type="Proteomes" id="UP000323917"/>
    </source>
</evidence>
<name>A0A5B9QFN3_9BACT</name>
<keyword evidence="3" id="KW-1185">Reference proteome</keyword>
<dbReference type="InterPro" id="IPR046235">
    <property type="entry name" value="DUF6268"/>
</dbReference>
<dbReference type="Pfam" id="PF19783">
    <property type="entry name" value="DUF6268"/>
    <property type="match status" value="1"/>
</dbReference>
<evidence type="ECO:0000313" key="2">
    <source>
        <dbReference type="EMBL" id="QEG37828.1"/>
    </source>
</evidence>
<feature type="domain" description="DUF6268" evidence="1">
    <location>
        <begin position="117"/>
        <end position="336"/>
    </location>
</feature>
<accession>A0A5B9QFN3</accession>
<dbReference type="Proteomes" id="UP000323917">
    <property type="component" value="Chromosome"/>
</dbReference>
<organism evidence="2 3">
    <name type="scientific">Bythopirellula goksoeyrii</name>
    <dbReference type="NCBI Taxonomy" id="1400387"/>
    <lineage>
        <taxon>Bacteria</taxon>
        <taxon>Pseudomonadati</taxon>
        <taxon>Planctomycetota</taxon>
        <taxon>Planctomycetia</taxon>
        <taxon>Pirellulales</taxon>
        <taxon>Lacipirellulaceae</taxon>
        <taxon>Bythopirellula</taxon>
    </lineage>
</organism>
<dbReference type="SUPFAM" id="SSF56935">
    <property type="entry name" value="Porins"/>
    <property type="match status" value="1"/>
</dbReference>
<dbReference type="EMBL" id="CP042913">
    <property type="protein sequence ID" value="QEG37828.1"/>
    <property type="molecule type" value="Genomic_DNA"/>
</dbReference>
<dbReference type="RefSeq" id="WP_148076004.1">
    <property type="nucleotide sequence ID" value="NZ_CP042913.1"/>
</dbReference>
<protein>
    <recommendedName>
        <fullName evidence="1">DUF6268 domain-containing protein</fullName>
    </recommendedName>
</protein>
<evidence type="ECO:0000259" key="1">
    <source>
        <dbReference type="Pfam" id="PF19783"/>
    </source>
</evidence>
<gene>
    <name evidence="2" type="ORF">Pr1d_51760</name>
</gene>